<evidence type="ECO:0000313" key="3">
    <source>
        <dbReference type="Proteomes" id="UP001499954"/>
    </source>
</evidence>
<keyword evidence="3" id="KW-1185">Reference proteome</keyword>
<proteinExistence type="predicted"/>
<organism evidence="2 3">
    <name type="scientific">Agromyces allii</name>
    <dbReference type="NCBI Taxonomy" id="393607"/>
    <lineage>
        <taxon>Bacteria</taxon>
        <taxon>Bacillati</taxon>
        <taxon>Actinomycetota</taxon>
        <taxon>Actinomycetes</taxon>
        <taxon>Micrococcales</taxon>
        <taxon>Microbacteriaceae</taxon>
        <taxon>Agromyces</taxon>
    </lineage>
</organism>
<dbReference type="EMBL" id="BAAAMK010000002">
    <property type="protein sequence ID" value="GAA1953871.1"/>
    <property type="molecule type" value="Genomic_DNA"/>
</dbReference>
<dbReference type="Proteomes" id="UP001499954">
    <property type="component" value="Unassembled WGS sequence"/>
</dbReference>
<evidence type="ECO:0000313" key="2">
    <source>
        <dbReference type="EMBL" id="GAA1953871.1"/>
    </source>
</evidence>
<evidence type="ECO:0000256" key="1">
    <source>
        <dbReference type="SAM" id="MobiDB-lite"/>
    </source>
</evidence>
<sequence length="71" mass="8263">MADKDRDLTDGFRDESGIDWVRPEKPMSAGPLNRYIKPVLGDHHQIRWKDLTRRLPVYESAGYRALEGQHT</sequence>
<reference evidence="2 3" key="1">
    <citation type="journal article" date="2019" name="Int. J. Syst. Evol. Microbiol.">
        <title>The Global Catalogue of Microorganisms (GCM) 10K type strain sequencing project: providing services to taxonomists for standard genome sequencing and annotation.</title>
        <authorList>
            <consortium name="The Broad Institute Genomics Platform"/>
            <consortium name="The Broad Institute Genome Sequencing Center for Infectious Disease"/>
            <person name="Wu L."/>
            <person name="Ma J."/>
        </authorList>
    </citation>
    <scope>NUCLEOTIDE SEQUENCE [LARGE SCALE GENOMIC DNA]</scope>
    <source>
        <strain evidence="2 3">JCM 13584</strain>
    </source>
</reference>
<feature type="region of interest" description="Disordered" evidence="1">
    <location>
        <begin position="1"/>
        <end position="25"/>
    </location>
</feature>
<comment type="caution">
    <text evidence="2">The sequence shown here is derived from an EMBL/GenBank/DDBJ whole genome shotgun (WGS) entry which is preliminary data.</text>
</comment>
<gene>
    <name evidence="2" type="ORF">GCM10009717_19730</name>
</gene>
<accession>A0ABN2QK46</accession>
<protein>
    <submittedName>
        <fullName evidence="2">Uncharacterized protein</fullName>
    </submittedName>
</protein>
<name>A0ABN2QK46_9MICO</name>